<dbReference type="Proteomes" id="UP001342631">
    <property type="component" value="Unassembled WGS sequence"/>
</dbReference>
<accession>A0ABQ6QTC2</accession>
<dbReference type="InterPro" id="IPR015797">
    <property type="entry name" value="NUDIX_hydrolase-like_dom_sf"/>
</dbReference>
<keyword evidence="6" id="KW-0464">Manganese</keyword>
<dbReference type="InterPro" id="IPR045121">
    <property type="entry name" value="CoAse"/>
</dbReference>
<evidence type="ECO:0000256" key="4">
    <source>
        <dbReference type="ARBA" id="ARBA00022801"/>
    </source>
</evidence>
<dbReference type="Pfam" id="PF00293">
    <property type="entry name" value="NUDIX"/>
    <property type="match status" value="1"/>
</dbReference>
<keyword evidence="4" id="KW-0378">Hydrolase</keyword>
<evidence type="ECO:0000256" key="1">
    <source>
        <dbReference type="ARBA" id="ARBA00001936"/>
    </source>
</evidence>
<keyword evidence="3" id="KW-0479">Metal-binding</keyword>
<comment type="cofactor">
    <cofactor evidence="1">
        <name>Mn(2+)</name>
        <dbReference type="ChEBI" id="CHEBI:29035"/>
    </cofactor>
</comment>
<dbReference type="Gene3D" id="3.90.79.10">
    <property type="entry name" value="Nucleoside Triphosphate Pyrophosphohydrolase"/>
    <property type="match status" value="1"/>
</dbReference>
<organism evidence="8 9">
    <name type="scientific">Corallococcus caeni</name>
    <dbReference type="NCBI Taxonomy" id="3082388"/>
    <lineage>
        <taxon>Bacteria</taxon>
        <taxon>Pseudomonadati</taxon>
        <taxon>Myxococcota</taxon>
        <taxon>Myxococcia</taxon>
        <taxon>Myxococcales</taxon>
        <taxon>Cystobacterineae</taxon>
        <taxon>Myxococcaceae</taxon>
        <taxon>Corallococcus</taxon>
    </lineage>
</organism>
<evidence type="ECO:0000256" key="6">
    <source>
        <dbReference type="ARBA" id="ARBA00023211"/>
    </source>
</evidence>
<feature type="domain" description="Nudix hydrolase" evidence="7">
    <location>
        <begin position="35"/>
        <end position="168"/>
    </location>
</feature>
<gene>
    <name evidence="8" type="ORF">ASNO1_31670</name>
</gene>
<evidence type="ECO:0000256" key="5">
    <source>
        <dbReference type="ARBA" id="ARBA00022842"/>
    </source>
</evidence>
<dbReference type="PANTHER" id="PTHR12992:SF11">
    <property type="entry name" value="MITOCHONDRIAL COENZYME A DIPHOSPHATASE NUDT8"/>
    <property type="match status" value="1"/>
</dbReference>
<keyword evidence="5" id="KW-0460">Magnesium</keyword>
<dbReference type="InterPro" id="IPR000086">
    <property type="entry name" value="NUDIX_hydrolase_dom"/>
</dbReference>
<keyword evidence="9" id="KW-1185">Reference proteome</keyword>
<reference evidence="8 9" key="1">
    <citation type="journal article" date="2024" name="Arch. Microbiol.">
        <title>Corallococcus caeni sp. nov., a novel myxobacterium isolated from activated sludge.</title>
        <authorList>
            <person name="Tomita S."/>
            <person name="Nakai R."/>
            <person name="Kuroda K."/>
            <person name="Kurashita H."/>
            <person name="Hatamoto M."/>
            <person name="Yamaguchi T."/>
            <person name="Narihiro T."/>
        </authorList>
    </citation>
    <scope>NUCLEOTIDE SEQUENCE [LARGE SCALE GENOMIC DNA]</scope>
    <source>
        <strain evidence="8 9">NO1</strain>
    </source>
</reference>
<dbReference type="SUPFAM" id="SSF55811">
    <property type="entry name" value="Nudix"/>
    <property type="match status" value="1"/>
</dbReference>
<evidence type="ECO:0000259" key="7">
    <source>
        <dbReference type="PROSITE" id="PS51462"/>
    </source>
</evidence>
<evidence type="ECO:0000256" key="3">
    <source>
        <dbReference type="ARBA" id="ARBA00022723"/>
    </source>
</evidence>
<dbReference type="PROSITE" id="PS51462">
    <property type="entry name" value="NUDIX"/>
    <property type="match status" value="1"/>
</dbReference>
<dbReference type="CDD" id="cd03426">
    <property type="entry name" value="NUDIX_CoAse_Nudt7"/>
    <property type="match status" value="1"/>
</dbReference>
<comment type="cofactor">
    <cofactor evidence="2">
        <name>Mg(2+)</name>
        <dbReference type="ChEBI" id="CHEBI:18420"/>
    </cofactor>
</comment>
<sequence>MRKGEVVRVQALFDALETRLKARPARTFEWKGRALREAAVLLPLFEREGVPYVVFTRRPATLRTHAGQYAFPGGGQEARDVTPLETALRENEEELGISRASVRVLGLLDETPTTSAYRIRPYVGVIPGDGKYVPNPVEVDLVLEVPLVRLLDPAIVRVERHLWEGMEHDVHFYTHGEHVIWGATGRILRNFLQFVAEVPGIQGLPAAPPPAGH</sequence>
<name>A0ABQ6QTC2_9BACT</name>
<dbReference type="PANTHER" id="PTHR12992">
    <property type="entry name" value="NUDIX HYDROLASE"/>
    <property type="match status" value="1"/>
</dbReference>
<dbReference type="EMBL" id="BTTX01000003">
    <property type="protein sequence ID" value="GMU06914.1"/>
    <property type="molecule type" value="Genomic_DNA"/>
</dbReference>
<evidence type="ECO:0000256" key="2">
    <source>
        <dbReference type="ARBA" id="ARBA00001946"/>
    </source>
</evidence>
<protein>
    <submittedName>
        <fullName evidence="8">CoA pyrophosphatase</fullName>
    </submittedName>
</protein>
<evidence type="ECO:0000313" key="9">
    <source>
        <dbReference type="Proteomes" id="UP001342631"/>
    </source>
</evidence>
<evidence type="ECO:0000313" key="8">
    <source>
        <dbReference type="EMBL" id="GMU06914.1"/>
    </source>
</evidence>
<comment type="caution">
    <text evidence="8">The sequence shown here is derived from an EMBL/GenBank/DDBJ whole genome shotgun (WGS) entry which is preliminary data.</text>
</comment>
<proteinExistence type="predicted"/>